<evidence type="ECO:0000313" key="2">
    <source>
        <dbReference type="EMBL" id="CAF4705328.1"/>
    </source>
</evidence>
<reference evidence="2" key="1">
    <citation type="submission" date="2021-02" db="EMBL/GenBank/DDBJ databases">
        <authorList>
            <person name="Nowell W R."/>
        </authorList>
    </citation>
    <scope>NUCLEOTIDE SEQUENCE</scope>
</reference>
<feature type="domain" description="Reelin" evidence="1">
    <location>
        <begin position="1"/>
        <end position="50"/>
    </location>
</feature>
<proteinExistence type="predicted"/>
<dbReference type="AlphaFoldDB" id="A0A8S3ACJ7"/>
<dbReference type="PROSITE" id="PS51019">
    <property type="entry name" value="REELIN"/>
    <property type="match status" value="1"/>
</dbReference>
<evidence type="ECO:0000259" key="1">
    <source>
        <dbReference type="PROSITE" id="PS51019"/>
    </source>
</evidence>
<comment type="caution">
    <text evidence="2">The sequence shown here is derived from an EMBL/GenBank/DDBJ whole genome shotgun (WGS) entry which is preliminary data.</text>
</comment>
<dbReference type="Proteomes" id="UP000681720">
    <property type="component" value="Unassembled WGS sequence"/>
</dbReference>
<gene>
    <name evidence="3" type="ORF">BYL167_LOCUS47833</name>
    <name evidence="2" type="ORF">GIL414_LOCUS43230</name>
</gene>
<organism evidence="2 4">
    <name type="scientific">Rotaria magnacalcarata</name>
    <dbReference type="NCBI Taxonomy" id="392030"/>
    <lineage>
        <taxon>Eukaryota</taxon>
        <taxon>Metazoa</taxon>
        <taxon>Spiralia</taxon>
        <taxon>Gnathifera</taxon>
        <taxon>Rotifera</taxon>
        <taxon>Eurotatoria</taxon>
        <taxon>Bdelloidea</taxon>
        <taxon>Philodinida</taxon>
        <taxon>Philodinidae</taxon>
        <taxon>Rotaria</taxon>
    </lineage>
</organism>
<evidence type="ECO:0000313" key="4">
    <source>
        <dbReference type="Proteomes" id="UP000681720"/>
    </source>
</evidence>
<dbReference type="Proteomes" id="UP000681967">
    <property type="component" value="Unassembled WGS sequence"/>
</dbReference>
<name>A0A8S3ACJ7_9BILA</name>
<evidence type="ECO:0000313" key="3">
    <source>
        <dbReference type="EMBL" id="CAF4793673.1"/>
    </source>
</evidence>
<dbReference type="EMBL" id="CAJOBH010138530">
    <property type="protein sequence ID" value="CAF4793673.1"/>
    <property type="molecule type" value="Genomic_DNA"/>
</dbReference>
<feature type="non-terminal residue" evidence="2">
    <location>
        <position position="1"/>
    </location>
</feature>
<accession>A0A8S3ACJ7</accession>
<protein>
    <recommendedName>
        <fullName evidence="1">Reelin domain-containing protein</fullName>
    </recommendedName>
</protein>
<dbReference type="EMBL" id="CAJOBJ010127258">
    <property type="protein sequence ID" value="CAF4705328.1"/>
    <property type="molecule type" value="Genomic_DNA"/>
</dbReference>
<sequence>MHKSKVEKTSIEAVWYPTVNVAEDITIKAIIIENDNMIYVNCYNVIITPR</sequence>
<dbReference type="InterPro" id="IPR002861">
    <property type="entry name" value="Reeler_dom"/>
</dbReference>